<dbReference type="PANTHER" id="PTHR46274">
    <property type="entry name" value="PHOSPHATIDYLINOSITOL PHOSPHATASE"/>
    <property type="match status" value="1"/>
</dbReference>
<proteinExistence type="predicted"/>
<reference evidence="2 3" key="1">
    <citation type="journal article" date="2020" name="Microb. Ecol.">
        <title>Ecogenomics of the Marine Benthic Filamentous Cyanobacterium Adonisia.</title>
        <authorList>
            <person name="Walter J.M."/>
            <person name="Coutinho F.H."/>
            <person name="Leomil L."/>
            <person name="Hargreaves P.I."/>
            <person name="Campeao M.E."/>
            <person name="Vieira V.V."/>
            <person name="Silva B.S."/>
            <person name="Fistarol G.O."/>
            <person name="Salomon P.S."/>
            <person name="Sawabe T."/>
            <person name="Mino S."/>
            <person name="Hosokawa M."/>
            <person name="Miyashita H."/>
            <person name="Maruyama F."/>
            <person name="van Verk M.C."/>
            <person name="Dutilh B.E."/>
            <person name="Thompson C.C."/>
            <person name="Thompson F.L."/>
        </authorList>
    </citation>
    <scope>NUCLEOTIDE SEQUENCE [LARGE SCALE GENOMIC DNA]</scope>
    <source>
        <strain evidence="2 3">CCMR0082</strain>
    </source>
</reference>
<gene>
    <name evidence="2" type="ORF">D0962_04825</name>
</gene>
<dbReference type="SUPFAM" id="SSF52799">
    <property type="entry name" value="(Phosphotyrosine protein) phosphatases II"/>
    <property type="match status" value="1"/>
</dbReference>
<sequence length="152" mass="16692">MSDLSLPPISQQLWWVIPERLAGVRKPTEAELAELMGEGIGALVSLMSDDGNLELYQRHQIPHIWVPILGGKAPSLEQVEQIKTFVDEQTCRLGHAVAIHCSSGRRRTGTVLAALLIKAGDSYEKALNTILTVNPAVELREAQINFLKSLSD</sequence>
<dbReference type="EMBL" id="QZCE01000001">
    <property type="protein sequence ID" value="NEZ62104.1"/>
    <property type="molecule type" value="Genomic_DNA"/>
</dbReference>
<protein>
    <submittedName>
        <fullName evidence="2">Protein phosphatase</fullName>
    </submittedName>
</protein>
<dbReference type="PROSITE" id="PS00383">
    <property type="entry name" value="TYR_PHOSPHATASE_1"/>
    <property type="match status" value="1"/>
</dbReference>
<evidence type="ECO:0000259" key="1">
    <source>
        <dbReference type="PROSITE" id="PS50056"/>
    </source>
</evidence>
<dbReference type="Proteomes" id="UP000473574">
    <property type="component" value="Unassembled WGS sequence"/>
</dbReference>
<dbReference type="InterPro" id="IPR000387">
    <property type="entry name" value="Tyr_Pase_dom"/>
</dbReference>
<dbReference type="FunFam" id="3.90.190.10:FF:000157">
    <property type="entry name" value="Protein-tyrosine phosphatase"/>
    <property type="match status" value="1"/>
</dbReference>
<dbReference type="PROSITE" id="PS50056">
    <property type="entry name" value="TYR_PHOSPHATASE_2"/>
    <property type="match status" value="1"/>
</dbReference>
<feature type="domain" description="Tyrosine specific protein phosphatases" evidence="1">
    <location>
        <begin position="76"/>
        <end position="145"/>
    </location>
</feature>
<evidence type="ECO:0000313" key="2">
    <source>
        <dbReference type="EMBL" id="NEZ62104.1"/>
    </source>
</evidence>
<comment type="caution">
    <text evidence="2">The sequence shown here is derived from an EMBL/GenBank/DDBJ whole genome shotgun (WGS) entry which is preliminary data.</text>
</comment>
<dbReference type="Gene3D" id="3.90.190.10">
    <property type="entry name" value="Protein tyrosine phosphatase superfamily"/>
    <property type="match status" value="1"/>
</dbReference>
<dbReference type="InterPro" id="IPR029021">
    <property type="entry name" value="Prot-tyrosine_phosphatase-like"/>
</dbReference>
<dbReference type="PANTHER" id="PTHR46274:SF6">
    <property type="entry name" value="TYR_PHOSPHATASE_2 DOMAIN-CONTAINING PROTEIN"/>
    <property type="match status" value="1"/>
</dbReference>
<dbReference type="InterPro" id="IPR016130">
    <property type="entry name" value="Tyr_Pase_AS"/>
</dbReference>
<accession>A0A6M0S0W2</accession>
<dbReference type="AlphaFoldDB" id="A0A6M0S0W2"/>
<name>A0A6M0S0W2_9CYAN</name>
<dbReference type="RefSeq" id="WP_163660304.1">
    <property type="nucleotide sequence ID" value="NZ_QZCE01000001.1"/>
</dbReference>
<dbReference type="Pfam" id="PF22785">
    <property type="entry name" value="Tc-R-P"/>
    <property type="match status" value="1"/>
</dbReference>
<evidence type="ECO:0000313" key="3">
    <source>
        <dbReference type="Proteomes" id="UP000473574"/>
    </source>
</evidence>
<organism evidence="2 3">
    <name type="scientific">Adonisia turfae CCMR0082</name>
    <dbReference type="NCBI Taxonomy" id="2304604"/>
    <lineage>
        <taxon>Bacteria</taxon>
        <taxon>Bacillati</taxon>
        <taxon>Cyanobacteriota</taxon>
        <taxon>Adonisia</taxon>
        <taxon>Adonisia turfae</taxon>
    </lineage>
</organism>